<evidence type="ECO:0000313" key="2">
    <source>
        <dbReference type="EMBL" id="NQV66023.1"/>
    </source>
</evidence>
<evidence type="ECO:0000256" key="1">
    <source>
        <dbReference type="SAM" id="Phobius"/>
    </source>
</evidence>
<sequence>MKAVPIYLENDYKKILALSPQINLRASSRQRETGFTLIELIIAVAIIGILAAIALPMYSGYVDTARRSVMNDNITSIRLFEEDYRLETGSYFAGDHDPTDPDAATGLKVNIGWSPGSATDRIKYEVMLVGAGFSVTATHLDFDNTVVTRAF</sequence>
<comment type="caution">
    <text evidence="2">The sequence shown here is derived from an EMBL/GenBank/DDBJ whole genome shotgun (WGS) entry which is preliminary data.</text>
</comment>
<protein>
    <submittedName>
        <fullName evidence="2">Prepilin-type N-terminal cleavage/methylation domain-containing protein</fullName>
    </submittedName>
</protein>
<reference evidence="2" key="1">
    <citation type="submission" date="2020-05" db="EMBL/GenBank/DDBJ databases">
        <title>Sulfur intermediates as new biogeochemical hubs in an aquatic model microbial ecosystem.</title>
        <authorList>
            <person name="Vigneron A."/>
        </authorList>
    </citation>
    <scope>NUCLEOTIDE SEQUENCE</scope>
    <source>
        <strain evidence="2">Bin.250</strain>
    </source>
</reference>
<keyword evidence="1" id="KW-0812">Transmembrane</keyword>
<dbReference type="EMBL" id="JABMOJ010000445">
    <property type="protein sequence ID" value="NQV66023.1"/>
    <property type="molecule type" value="Genomic_DNA"/>
</dbReference>
<dbReference type="SUPFAM" id="SSF54523">
    <property type="entry name" value="Pili subunits"/>
    <property type="match status" value="1"/>
</dbReference>
<dbReference type="Gene3D" id="3.30.700.10">
    <property type="entry name" value="Glycoprotein, Type 4 Pilin"/>
    <property type="match status" value="1"/>
</dbReference>
<dbReference type="InterPro" id="IPR012902">
    <property type="entry name" value="N_methyl_site"/>
</dbReference>
<keyword evidence="1" id="KW-0472">Membrane</keyword>
<accession>A0A972VYJ0</accession>
<keyword evidence="1" id="KW-1133">Transmembrane helix</keyword>
<dbReference type="Pfam" id="PF07963">
    <property type="entry name" value="N_methyl"/>
    <property type="match status" value="1"/>
</dbReference>
<proteinExistence type="predicted"/>
<feature type="transmembrane region" description="Helical" evidence="1">
    <location>
        <begin position="35"/>
        <end position="58"/>
    </location>
</feature>
<dbReference type="AlphaFoldDB" id="A0A972VYJ0"/>
<organism evidence="2 3">
    <name type="scientific">SAR86 cluster bacterium</name>
    <dbReference type="NCBI Taxonomy" id="2030880"/>
    <lineage>
        <taxon>Bacteria</taxon>
        <taxon>Pseudomonadati</taxon>
        <taxon>Pseudomonadota</taxon>
        <taxon>Gammaproteobacteria</taxon>
        <taxon>SAR86 cluster</taxon>
    </lineage>
</organism>
<dbReference type="NCBIfam" id="TIGR02532">
    <property type="entry name" value="IV_pilin_GFxxxE"/>
    <property type="match status" value="1"/>
</dbReference>
<dbReference type="Proteomes" id="UP000754644">
    <property type="component" value="Unassembled WGS sequence"/>
</dbReference>
<dbReference type="PANTHER" id="PTHR30093">
    <property type="entry name" value="GENERAL SECRETION PATHWAY PROTEIN G"/>
    <property type="match status" value="1"/>
</dbReference>
<evidence type="ECO:0000313" key="3">
    <source>
        <dbReference type="Proteomes" id="UP000754644"/>
    </source>
</evidence>
<dbReference type="InterPro" id="IPR045584">
    <property type="entry name" value="Pilin-like"/>
</dbReference>
<dbReference type="PROSITE" id="PS00409">
    <property type="entry name" value="PROKAR_NTER_METHYL"/>
    <property type="match status" value="1"/>
</dbReference>
<gene>
    <name evidence="2" type="ORF">HQ497_11730</name>
</gene>
<name>A0A972VYJ0_9GAMM</name>